<dbReference type="PROSITE" id="PS50850">
    <property type="entry name" value="MFS"/>
    <property type="match status" value="1"/>
</dbReference>
<feature type="transmembrane region" description="Helical" evidence="6">
    <location>
        <begin position="367"/>
        <end position="389"/>
    </location>
</feature>
<evidence type="ECO:0000313" key="9">
    <source>
        <dbReference type="Proteomes" id="UP000001982"/>
    </source>
</evidence>
<dbReference type="CDD" id="cd17324">
    <property type="entry name" value="MFS_NepI_like"/>
    <property type="match status" value="1"/>
</dbReference>
<keyword evidence="5 6" id="KW-0472">Membrane</keyword>
<feature type="transmembrane region" description="Helical" evidence="6">
    <location>
        <begin position="172"/>
        <end position="192"/>
    </location>
</feature>
<evidence type="ECO:0000256" key="4">
    <source>
        <dbReference type="ARBA" id="ARBA00022989"/>
    </source>
</evidence>
<feature type="transmembrane region" description="Helical" evidence="6">
    <location>
        <begin position="213"/>
        <end position="235"/>
    </location>
</feature>
<keyword evidence="4 6" id="KW-1133">Transmembrane helix</keyword>
<dbReference type="RefSeq" id="WP_011497603.1">
    <property type="nucleotide sequence ID" value="NC_007954.1"/>
</dbReference>
<evidence type="ECO:0000256" key="2">
    <source>
        <dbReference type="ARBA" id="ARBA00022475"/>
    </source>
</evidence>
<feature type="transmembrane region" description="Helical" evidence="6">
    <location>
        <begin position="341"/>
        <end position="361"/>
    </location>
</feature>
<dbReference type="Proteomes" id="UP000001982">
    <property type="component" value="Chromosome"/>
</dbReference>
<feature type="transmembrane region" description="Helical" evidence="6">
    <location>
        <begin position="306"/>
        <end position="329"/>
    </location>
</feature>
<dbReference type="GO" id="GO:0022857">
    <property type="term" value="F:transmembrane transporter activity"/>
    <property type="evidence" value="ECO:0007669"/>
    <property type="project" value="InterPro"/>
</dbReference>
<dbReference type="GO" id="GO:0005886">
    <property type="term" value="C:plasma membrane"/>
    <property type="evidence" value="ECO:0007669"/>
    <property type="project" value="UniProtKB-SubCell"/>
</dbReference>
<dbReference type="Pfam" id="PF07690">
    <property type="entry name" value="MFS_1"/>
    <property type="match status" value="1"/>
</dbReference>
<dbReference type="Gene3D" id="1.20.1250.20">
    <property type="entry name" value="MFS general substrate transporter like domains"/>
    <property type="match status" value="1"/>
</dbReference>
<organism evidence="8 9">
    <name type="scientific">Shewanella denitrificans (strain OS217 / ATCC BAA-1090 / DSM 15013)</name>
    <dbReference type="NCBI Taxonomy" id="318161"/>
    <lineage>
        <taxon>Bacteria</taxon>
        <taxon>Pseudomonadati</taxon>
        <taxon>Pseudomonadota</taxon>
        <taxon>Gammaproteobacteria</taxon>
        <taxon>Alteromonadales</taxon>
        <taxon>Shewanellaceae</taxon>
        <taxon>Shewanella</taxon>
    </lineage>
</organism>
<dbReference type="EMBL" id="CP000302">
    <property type="protein sequence ID" value="ABE56458.1"/>
    <property type="molecule type" value="Genomic_DNA"/>
</dbReference>
<accession>Q12JB8</accession>
<feature type="domain" description="Major facilitator superfamily (MFS) profile" evidence="7">
    <location>
        <begin position="10"/>
        <end position="392"/>
    </location>
</feature>
<feature type="transmembrane region" description="Helical" evidence="6">
    <location>
        <begin position="83"/>
        <end position="106"/>
    </location>
</feature>
<feature type="transmembrane region" description="Helical" evidence="6">
    <location>
        <begin position="51"/>
        <end position="76"/>
    </location>
</feature>
<dbReference type="InterPro" id="IPR020846">
    <property type="entry name" value="MFS_dom"/>
</dbReference>
<evidence type="ECO:0000256" key="6">
    <source>
        <dbReference type="SAM" id="Phobius"/>
    </source>
</evidence>
<keyword evidence="3 6" id="KW-0812">Transmembrane</keyword>
<dbReference type="InterPro" id="IPR011701">
    <property type="entry name" value="MFS"/>
</dbReference>
<feature type="transmembrane region" description="Helical" evidence="6">
    <location>
        <begin position="112"/>
        <end position="133"/>
    </location>
</feature>
<keyword evidence="9" id="KW-1185">Reference proteome</keyword>
<proteinExistence type="predicted"/>
<dbReference type="InterPro" id="IPR036259">
    <property type="entry name" value="MFS_trans_sf"/>
</dbReference>
<protein>
    <submittedName>
        <fullName evidence="8">Major facilitator superfamily MFS_1</fullName>
    </submittedName>
</protein>
<feature type="transmembrane region" description="Helical" evidence="6">
    <location>
        <begin position="140"/>
        <end position="160"/>
    </location>
</feature>
<dbReference type="OrthoDB" id="9812189at2"/>
<feature type="transmembrane region" description="Helical" evidence="6">
    <location>
        <begin position="250"/>
        <end position="272"/>
    </location>
</feature>
<keyword evidence="2" id="KW-1003">Cell membrane</keyword>
<dbReference type="InterPro" id="IPR050189">
    <property type="entry name" value="MFS_Efflux_Transporters"/>
</dbReference>
<dbReference type="PANTHER" id="PTHR43124:SF3">
    <property type="entry name" value="CHLORAMPHENICOL EFFLUX PUMP RV0191"/>
    <property type="match status" value="1"/>
</dbReference>
<dbReference type="STRING" id="318161.Sden_3182"/>
<evidence type="ECO:0000256" key="1">
    <source>
        <dbReference type="ARBA" id="ARBA00004651"/>
    </source>
</evidence>
<gene>
    <name evidence="8" type="ordered locus">Sden_3182</name>
</gene>
<evidence type="ECO:0000313" key="8">
    <source>
        <dbReference type="EMBL" id="ABE56458.1"/>
    </source>
</evidence>
<dbReference type="PANTHER" id="PTHR43124">
    <property type="entry name" value="PURINE EFFLUX PUMP PBUE"/>
    <property type="match status" value="1"/>
</dbReference>
<evidence type="ECO:0000259" key="7">
    <source>
        <dbReference type="PROSITE" id="PS50850"/>
    </source>
</evidence>
<dbReference type="SUPFAM" id="SSF103473">
    <property type="entry name" value="MFS general substrate transporter"/>
    <property type="match status" value="1"/>
</dbReference>
<evidence type="ECO:0000256" key="5">
    <source>
        <dbReference type="ARBA" id="ARBA00023136"/>
    </source>
</evidence>
<evidence type="ECO:0000256" key="3">
    <source>
        <dbReference type="ARBA" id="ARBA00022692"/>
    </source>
</evidence>
<dbReference type="KEGG" id="sdn:Sden_3182"/>
<sequence>MSENNHLFSSNLKMWLAIFILAISTFTIVTAELAPIGLLTPMAESLNQSESMIGLTVTLYAWIGAISALLSSIFLGNVSKKRLLLGLIFILLVSNVLSALASSYTLLLAARVIGALSHGAFWAMIGALAMSLVPARQLGLATSIVFAGVSAASVFGVPLANFIGSQWTWQSAFWLISLLSVLSLVGILCLVPSVKANSELGVSALKQVITDPLLLKIYAATFIAITAHFTAFTFIEPYLQTSDSVSNTMIAMMLFTFGCAGLLGNFITGAFIDKYLKRLIAVAIVAIACVLVTLGIGAQALTQTAIVLLISVWGLATSSVFVGFQTWVLKTAQHRAFPASAVYVSIFNAAIGSGALLGAWLVSQFSFSVLMICSGVAIACSLVLLALAATNAVRVETLPEGESV</sequence>
<comment type="subcellular location">
    <subcellularLocation>
        <location evidence="1">Cell membrane</location>
        <topology evidence="1">Multi-pass membrane protein</topology>
    </subcellularLocation>
</comment>
<feature type="transmembrane region" description="Helical" evidence="6">
    <location>
        <begin position="279"/>
        <end position="300"/>
    </location>
</feature>
<dbReference type="HOGENOM" id="CLU_001265_61_1_6"/>
<dbReference type="AlphaFoldDB" id="Q12JB8"/>
<feature type="transmembrane region" description="Helical" evidence="6">
    <location>
        <begin position="12"/>
        <end position="31"/>
    </location>
</feature>
<dbReference type="eggNOG" id="COG2814">
    <property type="taxonomic scope" value="Bacteria"/>
</dbReference>
<reference evidence="8 9" key="1">
    <citation type="submission" date="2006-03" db="EMBL/GenBank/DDBJ databases">
        <title>Complete sequence of Shewanella denitrificans OS217.</title>
        <authorList>
            <consortium name="US DOE Joint Genome Institute"/>
            <person name="Copeland A."/>
            <person name="Lucas S."/>
            <person name="Lapidus A."/>
            <person name="Barry K."/>
            <person name="Detter J.C."/>
            <person name="Glavina del Rio T."/>
            <person name="Hammon N."/>
            <person name="Israni S."/>
            <person name="Dalin E."/>
            <person name="Tice H."/>
            <person name="Pitluck S."/>
            <person name="Brettin T."/>
            <person name="Bruce D."/>
            <person name="Han C."/>
            <person name="Tapia R."/>
            <person name="Gilna P."/>
            <person name="Kiss H."/>
            <person name="Schmutz J."/>
            <person name="Larimer F."/>
            <person name="Land M."/>
            <person name="Hauser L."/>
            <person name="Kyrpides N."/>
            <person name="Lykidis A."/>
            <person name="Richardson P."/>
        </authorList>
    </citation>
    <scope>NUCLEOTIDE SEQUENCE [LARGE SCALE GENOMIC DNA]</scope>
    <source>
        <strain evidence="9">OS217 / ATCC BAA-1090 / DSM 15013</strain>
    </source>
</reference>
<name>Q12JB8_SHEDO</name>